<comment type="caution">
    <text evidence="1">The sequence shown here is derived from an EMBL/GenBank/DDBJ whole genome shotgun (WGS) entry which is preliminary data.</text>
</comment>
<evidence type="ECO:0000313" key="2">
    <source>
        <dbReference type="Proteomes" id="UP001162483"/>
    </source>
</evidence>
<gene>
    <name evidence="1" type="ORF">SPARVUS_LOCUS1332668</name>
</gene>
<sequence length="71" mass="8009">MYTVMYIPAPLYSIIVIGHVVHSTYCPPIPPRRGRGCLLSEESGSLLHLSPPRRCRRSQKLEVVNLNLVSH</sequence>
<dbReference type="EMBL" id="CATNWA010000755">
    <property type="protein sequence ID" value="CAI9538053.1"/>
    <property type="molecule type" value="Genomic_DNA"/>
</dbReference>
<name>A0ABN9APY7_9NEOB</name>
<organism evidence="1 2">
    <name type="scientific">Staurois parvus</name>
    <dbReference type="NCBI Taxonomy" id="386267"/>
    <lineage>
        <taxon>Eukaryota</taxon>
        <taxon>Metazoa</taxon>
        <taxon>Chordata</taxon>
        <taxon>Craniata</taxon>
        <taxon>Vertebrata</taxon>
        <taxon>Euteleostomi</taxon>
        <taxon>Amphibia</taxon>
        <taxon>Batrachia</taxon>
        <taxon>Anura</taxon>
        <taxon>Neobatrachia</taxon>
        <taxon>Ranoidea</taxon>
        <taxon>Ranidae</taxon>
        <taxon>Staurois</taxon>
    </lineage>
</organism>
<accession>A0ABN9APY7</accession>
<reference evidence="1" key="1">
    <citation type="submission" date="2023-05" db="EMBL/GenBank/DDBJ databases">
        <authorList>
            <person name="Stuckert A."/>
        </authorList>
    </citation>
    <scope>NUCLEOTIDE SEQUENCE</scope>
</reference>
<proteinExistence type="predicted"/>
<dbReference type="Proteomes" id="UP001162483">
    <property type="component" value="Unassembled WGS sequence"/>
</dbReference>
<evidence type="ECO:0000313" key="1">
    <source>
        <dbReference type="EMBL" id="CAI9538053.1"/>
    </source>
</evidence>
<protein>
    <submittedName>
        <fullName evidence="1">Uncharacterized protein</fullName>
    </submittedName>
</protein>
<keyword evidence="2" id="KW-1185">Reference proteome</keyword>